<proteinExistence type="predicted"/>
<evidence type="ECO:0000256" key="1">
    <source>
        <dbReference type="ARBA" id="ARBA00004651"/>
    </source>
</evidence>
<keyword evidence="8" id="KW-1185">Reference proteome</keyword>
<evidence type="ECO:0000256" key="5">
    <source>
        <dbReference type="ARBA" id="ARBA00023136"/>
    </source>
</evidence>
<dbReference type="InterPro" id="IPR022791">
    <property type="entry name" value="L-PG_synthase/AglD"/>
</dbReference>
<reference evidence="7 8" key="1">
    <citation type="submission" date="2021-06" db="EMBL/GenBank/DDBJ databases">
        <title>Gemonas diversity in paddy soil.</title>
        <authorList>
            <person name="Liu G."/>
        </authorList>
    </citation>
    <scope>NUCLEOTIDE SEQUENCE [LARGE SCALE GENOMIC DNA]</scope>
    <source>
        <strain evidence="7 8">RG29</strain>
    </source>
</reference>
<organism evidence="7 8">
    <name type="scientific">Geomonas diazotrophica</name>
    <dbReference type="NCBI Taxonomy" id="2843197"/>
    <lineage>
        <taxon>Bacteria</taxon>
        <taxon>Pseudomonadati</taxon>
        <taxon>Thermodesulfobacteriota</taxon>
        <taxon>Desulfuromonadia</taxon>
        <taxon>Geobacterales</taxon>
        <taxon>Geobacteraceae</taxon>
        <taxon>Geomonas</taxon>
    </lineage>
</organism>
<feature type="transmembrane region" description="Helical" evidence="6">
    <location>
        <begin position="136"/>
        <end position="156"/>
    </location>
</feature>
<feature type="transmembrane region" description="Helical" evidence="6">
    <location>
        <begin position="44"/>
        <end position="64"/>
    </location>
</feature>
<dbReference type="PANTHER" id="PTHR40277">
    <property type="entry name" value="BLL5419 PROTEIN"/>
    <property type="match status" value="1"/>
</dbReference>
<evidence type="ECO:0000313" key="8">
    <source>
        <dbReference type="Proteomes" id="UP000683493"/>
    </source>
</evidence>
<name>A0ABX8JD56_9BACT</name>
<evidence type="ECO:0000313" key="7">
    <source>
        <dbReference type="EMBL" id="QWV95946.1"/>
    </source>
</evidence>
<evidence type="ECO:0000256" key="6">
    <source>
        <dbReference type="SAM" id="Phobius"/>
    </source>
</evidence>
<dbReference type="NCBIfam" id="TIGR00374">
    <property type="entry name" value="flippase-like domain"/>
    <property type="match status" value="1"/>
</dbReference>
<accession>A0ABX8JD56</accession>
<gene>
    <name evidence="7" type="ORF">KP005_11170</name>
</gene>
<evidence type="ECO:0000256" key="4">
    <source>
        <dbReference type="ARBA" id="ARBA00022989"/>
    </source>
</evidence>
<keyword evidence="4 6" id="KW-1133">Transmembrane helix</keyword>
<feature type="transmembrane region" description="Helical" evidence="6">
    <location>
        <begin position="292"/>
        <end position="315"/>
    </location>
</feature>
<dbReference type="Proteomes" id="UP000683493">
    <property type="component" value="Chromosome"/>
</dbReference>
<protein>
    <submittedName>
        <fullName evidence="7">Flippase-like domain-containing protein</fullName>
    </submittedName>
</protein>
<dbReference type="EMBL" id="CP076724">
    <property type="protein sequence ID" value="QWV95946.1"/>
    <property type="molecule type" value="Genomic_DNA"/>
</dbReference>
<dbReference type="PANTHER" id="PTHR40277:SF1">
    <property type="entry name" value="BLL5419 PROTEIN"/>
    <property type="match status" value="1"/>
</dbReference>
<evidence type="ECO:0000256" key="2">
    <source>
        <dbReference type="ARBA" id="ARBA00022475"/>
    </source>
</evidence>
<dbReference type="Pfam" id="PF03706">
    <property type="entry name" value="LPG_synthase_TM"/>
    <property type="match status" value="1"/>
</dbReference>
<keyword evidence="3 6" id="KW-0812">Transmembrane</keyword>
<feature type="transmembrane region" description="Helical" evidence="6">
    <location>
        <begin position="162"/>
        <end position="181"/>
    </location>
</feature>
<evidence type="ECO:0000256" key="3">
    <source>
        <dbReference type="ARBA" id="ARBA00022692"/>
    </source>
</evidence>
<sequence>MTGRETIKIVLKMGFGLALLCFLLQRADMRRVLSIIVQVSPLPLLYALVAKVAGTLAQAARWQLLLQSSARKLRFLTLLRITLASRFINLFLPGQIGGDLYRVVGVYRQEAKTPLRHPDSRQGLLQSTGVVLLERYLSLIASLLMAGAAIAASGFIASSPVLSWFVVALLAATLSSLLPVIRSPFFALAKKFSPKWQEQVARTEAALGDVVGDLPLLGRFLGVSLMMNGTTILQIYFLAQALGLAVPLAQLAFFMPLFNLACAIPISINSLGVREASLIAFFNRTGLPQDKVTGLAFLLLVWLYLTDAPNGFLLLTEPLKRAPTEP</sequence>
<feature type="transmembrane region" description="Helical" evidence="6">
    <location>
        <begin position="220"/>
        <end position="239"/>
    </location>
</feature>
<keyword evidence="5 6" id="KW-0472">Membrane</keyword>
<feature type="transmembrane region" description="Helical" evidence="6">
    <location>
        <begin position="251"/>
        <end position="271"/>
    </location>
</feature>
<comment type="subcellular location">
    <subcellularLocation>
        <location evidence="1">Cell membrane</location>
        <topology evidence="1">Multi-pass membrane protein</topology>
    </subcellularLocation>
</comment>
<keyword evidence="2" id="KW-1003">Cell membrane</keyword>